<sequence length="295" mass="33449">MLLRNRAAHLLLRFNDPDDIYAFEKHSVAATLNGPQRLYLAVDHMLWDQSYAARTLFPTFHMCGRAISFLRIDQNDMRIPNIDPVELFAALSYMPSLVDLFINVTDPLPDLSHDIETAPIQFRLHRLRLHILFRGWLRLLAQSRDTLHDLTLGCDPHRVVLDGPDADGSLGTLRSVTSLRLHNGHDPTLVHACPNLRTLALVTYGRAVSDMMPCLDAAPPTLRRLLVGYRASEPALEVMDIIHILEAYHPATARLQDIAIFFYSLPPEVVLRSLDAHNRLQALCHERRIVLSLSQ</sequence>
<organism evidence="1 2">
    <name type="scientific">Exidia glandulosa HHB12029</name>
    <dbReference type="NCBI Taxonomy" id="1314781"/>
    <lineage>
        <taxon>Eukaryota</taxon>
        <taxon>Fungi</taxon>
        <taxon>Dikarya</taxon>
        <taxon>Basidiomycota</taxon>
        <taxon>Agaricomycotina</taxon>
        <taxon>Agaricomycetes</taxon>
        <taxon>Auriculariales</taxon>
        <taxon>Exidiaceae</taxon>
        <taxon>Exidia</taxon>
    </lineage>
</organism>
<dbReference type="InParanoid" id="A0A166A928"/>
<accession>A0A166A928</accession>
<name>A0A166A928_EXIGL</name>
<evidence type="ECO:0000313" key="1">
    <source>
        <dbReference type="EMBL" id="KZV89689.1"/>
    </source>
</evidence>
<gene>
    <name evidence="1" type="ORF">EXIGLDRAFT_771512</name>
</gene>
<dbReference type="EMBL" id="KV426066">
    <property type="protein sequence ID" value="KZV89689.1"/>
    <property type="molecule type" value="Genomic_DNA"/>
</dbReference>
<evidence type="ECO:0000313" key="2">
    <source>
        <dbReference type="Proteomes" id="UP000077266"/>
    </source>
</evidence>
<protein>
    <recommendedName>
        <fullName evidence="3">F-box domain-containing protein</fullName>
    </recommendedName>
</protein>
<dbReference type="Proteomes" id="UP000077266">
    <property type="component" value="Unassembled WGS sequence"/>
</dbReference>
<proteinExistence type="predicted"/>
<keyword evidence="2" id="KW-1185">Reference proteome</keyword>
<reference evidence="1 2" key="1">
    <citation type="journal article" date="2016" name="Mol. Biol. Evol.">
        <title>Comparative Genomics of Early-Diverging Mushroom-Forming Fungi Provides Insights into the Origins of Lignocellulose Decay Capabilities.</title>
        <authorList>
            <person name="Nagy L.G."/>
            <person name="Riley R."/>
            <person name="Tritt A."/>
            <person name="Adam C."/>
            <person name="Daum C."/>
            <person name="Floudas D."/>
            <person name="Sun H."/>
            <person name="Yadav J.S."/>
            <person name="Pangilinan J."/>
            <person name="Larsson K.H."/>
            <person name="Matsuura K."/>
            <person name="Barry K."/>
            <person name="Labutti K."/>
            <person name="Kuo R."/>
            <person name="Ohm R.A."/>
            <person name="Bhattacharya S.S."/>
            <person name="Shirouzu T."/>
            <person name="Yoshinaga Y."/>
            <person name="Martin F.M."/>
            <person name="Grigoriev I.V."/>
            <person name="Hibbett D.S."/>
        </authorList>
    </citation>
    <scope>NUCLEOTIDE SEQUENCE [LARGE SCALE GENOMIC DNA]</scope>
    <source>
        <strain evidence="1 2">HHB12029</strain>
    </source>
</reference>
<evidence type="ECO:0008006" key="3">
    <source>
        <dbReference type="Google" id="ProtNLM"/>
    </source>
</evidence>
<dbReference type="AlphaFoldDB" id="A0A166A928"/>